<dbReference type="AlphaFoldDB" id="A0A169PTZ0"/>
<name>A0A169PTZ0_STRLU</name>
<dbReference type="EMBL" id="AP017424">
    <property type="protein sequence ID" value="BAU88407.1"/>
    <property type="molecule type" value="Genomic_DNA"/>
</dbReference>
<proteinExistence type="predicted"/>
<evidence type="ECO:0000313" key="3">
    <source>
        <dbReference type="Proteomes" id="UP000217676"/>
    </source>
</evidence>
<feature type="region of interest" description="Disordered" evidence="1">
    <location>
        <begin position="1"/>
        <end position="101"/>
    </location>
</feature>
<accession>A0A169PTZ0</accession>
<reference evidence="2 3" key="1">
    <citation type="journal article" date="2016" name="Genome Announc.">
        <title>Complete Genome Sequence of Thiostrepton-Producing Streptomyces laurentii ATCC 31255.</title>
        <authorList>
            <person name="Doi K."/>
            <person name="Fujino Y."/>
            <person name="Nagayoshi Y."/>
            <person name="Ohshima T."/>
            <person name="Ogata S."/>
        </authorList>
    </citation>
    <scope>NUCLEOTIDE SEQUENCE [LARGE SCALE GENOMIC DNA]</scope>
    <source>
        <strain evidence="2 3">ATCC 31255</strain>
    </source>
</reference>
<dbReference type="Proteomes" id="UP000217676">
    <property type="component" value="Chromosome"/>
</dbReference>
<protein>
    <submittedName>
        <fullName evidence="2">Uncharacterized protein</fullName>
    </submittedName>
</protein>
<keyword evidence="3" id="KW-1185">Reference proteome</keyword>
<feature type="compositionally biased region" description="Polar residues" evidence="1">
    <location>
        <begin position="1"/>
        <end position="18"/>
    </location>
</feature>
<evidence type="ECO:0000256" key="1">
    <source>
        <dbReference type="SAM" id="MobiDB-lite"/>
    </source>
</evidence>
<evidence type="ECO:0000313" key="2">
    <source>
        <dbReference type="EMBL" id="BAU88407.1"/>
    </source>
</evidence>
<gene>
    <name evidence="2" type="ORF">SLA_7542</name>
</gene>
<dbReference type="KEGG" id="slau:SLA_7542"/>
<organism evidence="2 3">
    <name type="scientific">Streptomyces laurentii</name>
    <dbReference type="NCBI Taxonomy" id="39478"/>
    <lineage>
        <taxon>Bacteria</taxon>
        <taxon>Bacillati</taxon>
        <taxon>Actinomycetota</taxon>
        <taxon>Actinomycetes</taxon>
        <taxon>Kitasatosporales</taxon>
        <taxon>Streptomycetaceae</taxon>
        <taxon>Streptomyces</taxon>
    </lineage>
</organism>
<sequence>MFTMNTVPSQITMYSGDSDTGPARPGAAPRCTMADAHSPRARSGRPNDYATRAEYAATSPRLPLDRPRLPRTPLEAHVAGSPPSPARTAPGTSPWIRPRTG</sequence>